<feature type="domain" description="Fcf2 pre-rRNA processing C-terminal" evidence="1">
    <location>
        <begin position="68"/>
        <end position="136"/>
    </location>
</feature>
<organism evidence="2 3">
    <name type="scientific">Ophiocordyceps camponoti-floridani</name>
    <dbReference type="NCBI Taxonomy" id="2030778"/>
    <lineage>
        <taxon>Eukaryota</taxon>
        <taxon>Fungi</taxon>
        <taxon>Dikarya</taxon>
        <taxon>Ascomycota</taxon>
        <taxon>Pezizomycotina</taxon>
        <taxon>Sordariomycetes</taxon>
        <taxon>Hypocreomycetidae</taxon>
        <taxon>Hypocreales</taxon>
        <taxon>Ophiocordycipitaceae</taxon>
        <taxon>Ophiocordyceps</taxon>
    </lineage>
</organism>
<dbReference type="EMBL" id="JAACLJ010000004">
    <property type="protein sequence ID" value="KAF4587569.1"/>
    <property type="molecule type" value="Genomic_DNA"/>
</dbReference>
<dbReference type="Proteomes" id="UP000562929">
    <property type="component" value="Unassembled WGS sequence"/>
</dbReference>
<accession>A0A8H4Q6F9</accession>
<dbReference type="InterPro" id="IPR014810">
    <property type="entry name" value="Fcf2_C"/>
</dbReference>
<dbReference type="Pfam" id="PF08698">
    <property type="entry name" value="Fcf2"/>
    <property type="match status" value="1"/>
</dbReference>
<reference evidence="2 3" key="1">
    <citation type="journal article" date="2020" name="G3 (Bethesda)">
        <title>Genetic Underpinnings of Host Manipulation by Ophiocordyceps as Revealed by Comparative Transcriptomics.</title>
        <authorList>
            <person name="Will I."/>
            <person name="Das B."/>
            <person name="Trinh T."/>
            <person name="Brachmann A."/>
            <person name="Ohm R.A."/>
            <person name="de Bekker C."/>
        </authorList>
    </citation>
    <scope>NUCLEOTIDE SEQUENCE [LARGE SCALE GENOMIC DNA]</scope>
    <source>
        <strain evidence="2 3">EC05</strain>
    </source>
</reference>
<sequence length="145" mass="16562">MAKHSSLQIDEFLQQAEQRLLCQPLQHPSSDSAQAYQPQVKGKIDFTAGVPHTLRAPLAKARGTDNTKETTGPDWFHLPRSDLTSDFKRDWQLLSMRGLLDPKHQKKTLRSKPPLYYEQDFGQIDTKYSKIQRRKSSGKRKLSGG</sequence>
<evidence type="ECO:0000313" key="2">
    <source>
        <dbReference type="EMBL" id="KAF4587569.1"/>
    </source>
</evidence>
<evidence type="ECO:0000313" key="3">
    <source>
        <dbReference type="Proteomes" id="UP000562929"/>
    </source>
</evidence>
<name>A0A8H4Q6F9_9HYPO</name>
<comment type="caution">
    <text evidence="2">The sequence shown here is derived from an EMBL/GenBank/DDBJ whole genome shotgun (WGS) entry which is preliminary data.</text>
</comment>
<dbReference type="AlphaFoldDB" id="A0A8H4Q6F9"/>
<evidence type="ECO:0000259" key="1">
    <source>
        <dbReference type="Pfam" id="PF08698"/>
    </source>
</evidence>
<keyword evidence="3" id="KW-1185">Reference proteome</keyword>
<gene>
    <name evidence="2" type="ORF">GQ602_004262</name>
</gene>
<dbReference type="OrthoDB" id="427886at2759"/>
<proteinExistence type="predicted"/>
<protein>
    <submittedName>
        <fullName evidence="2">rRNA-processing protein fcf2</fullName>
    </submittedName>
</protein>